<dbReference type="CDD" id="cd06257">
    <property type="entry name" value="DnaJ"/>
    <property type="match status" value="1"/>
</dbReference>
<dbReference type="PROSITE" id="PS50076">
    <property type="entry name" value="DNAJ_2"/>
    <property type="match status" value="1"/>
</dbReference>
<dbReference type="Gene3D" id="1.10.287.110">
    <property type="entry name" value="DnaJ domain"/>
    <property type="match status" value="1"/>
</dbReference>
<dbReference type="InterPro" id="IPR036869">
    <property type="entry name" value="J_dom_sf"/>
</dbReference>
<accession>A0A317XS54</accession>
<organism evidence="3 4">
    <name type="scientific">Testicularia cyperi</name>
    <dbReference type="NCBI Taxonomy" id="1882483"/>
    <lineage>
        <taxon>Eukaryota</taxon>
        <taxon>Fungi</taxon>
        <taxon>Dikarya</taxon>
        <taxon>Basidiomycota</taxon>
        <taxon>Ustilaginomycotina</taxon>
        <taxon>Ustilaginomycetes</taxon>
        <taxon>Ustilaginales</taxon>
        <taxon>Anthracoideaceae</taxon>
        <taxon>Testicularia</taxon>
    </lineage>
</organism>
<dbReference type="OrthoDB" id="2193432at2759"/>
<dbReference type="SMART" id="SM00271">
    <property type="entry name" value="DnaJ"/>
    <property type="match status" value="1"/>
</dbReference>
<evidence type="ECO:0000256" key="1">
    <source>
        <dbReference type="SAM" id="MobiDB-lite"/>
    </source>
</evidence>
<sequence length="324" mass="34483">MLSPTPTYWNAGLLWASSQGIKARAGAGGRAVARARAGSLAGSFGIAARSDVGGSTSGGRERSFSSTARRPARAATLDHYSTLGVARGATQAQIKSQFYKLSKEFHPDVNPSDDAKRRFQEVSEAYATLGSAGSRRAYDRDRDSQGQSSSYYGGYGDNVGRGSGYAYDPNDNVNRRARATYAWEYQRRRRAGGPSSPGSGSASGGFYGDASASSSGSGAGMGRQTHSSIFNDAFTHTGSSSTSSTSAFEKLAAQQRAREERNRARQSGSAASRAEESAYQADVANPIVRFAQVVVTLYIVFKAGTFFVDRDQQSSRSPNSQRRT</sequence>
<feature type="domain" description="J" evidence="2">
    <location>
        <begin position="78"/>
        <end position="142"/>
    </location>
</feature>
<dbReference type="AlphaFoldDB" id="A0A317XS54"/>
<dbReference type="EMBL" id="KZ819192">
    <property type="protein sequence ID" value="PWZ00718.1"/>
    <property type="molecule type" value="Genomic_DNA"/>
</dbReference>
<keyword evidence="4" id="KW-1185">Reference proteome</keyword>
<feature type="compositionally biased region" description="Low complexity" evidence="1">
    <location>
        <begin position="235"/>
        <end position="246"/>
    </location>
</feature>
<dbReference type="PANTHER" id="PTHR44825:SF1">
    <property type="entry name" value="DNAJ HOMOLOG SUBFAMILY C MEMBER 4"/>
    <property type="match status" value="1"/>
</dbReference>
<reference evidence="3 4" key="1">
    <citation type="journal article" date="2018" name="Mol. Biol. Evol.">
        <title>Broad Genomic Sampling Reveals a Smut Pathogenic Ancestry of the Fungal Clade Ustilaginomycotina.</title>
        <authorList>
            <person name="Kijpornyongpan T."/>
            <person name="Mondo S.J."/>
            <person name="Barry K."/>
            <person name="Sandor L."/>
            <person name="Lee J."/>
            <person name="Lipzen A."/>
            <person name="Pangilinan J."/>
            <person name="LaButti K."/>
            <person name="Hainaut M."/>
            <person name="Henrissat B."/>
            <person name="Grigoriev I.V."/>
            <person name="Spatafora J.W."/>
            <person name="Aime M.C."/>
        </authorList>
    </citation>
    <scope>NUCLEOTIDE SEQUENCE [LARGE SCALE GENOMIC DNA]</scope>
    <source>
        <strain evidence="3 4">MCA 3645</strain>
    </source>
</reference>
<dbReference type="InterPro" id="IPR052763">
    <property type="entry name" value="DnaJ_C4"/>
</dbReference>
<feature type="region of interest" description="Disordered" evidence="1">
    <location>
        <begin position="51"/>
        <end position="71"/>
    </location>
</feature>
<dbReference type="STRING" id="1882483.A0A317XS54"/>
<evidence type="ECO:0000313" key="4">
    <source>
        <dbReference type="Proteomes" id="UP000246740"/>
    </source>
</evidence>
<protein>
    <submittedName>
        <fullName evidence="3">DnaJ-domain-containing protein</fullName>
    </submittedName>
</protein>
<feature type="region of interest" description="Disordered" evidence="1">
    <location>
        <begin position="188"/>
        <end position="278"/>
    </location>
</feature>
<dbReference type="PRINTS" id="PR00625">
    <property type="entry name" value="JDOMAIN"/>
</dbReference>
<dbReference type="InParanoid" id="A0A317XS54"/>
<name>A0A317XS54_9BASI</name>
<feature type="region of interest" description="Disordered" evidence="1">
    <location>
        <begin position="131"/>
        <end position="155"/>
    </location>
</feature>
<dbReference type="Proteomes" id="UP000246740">
    <property type="component" value="Unassembled WGS sequence"/>
</dbReference>
<dbReference type="SUPFAM" id="SSF46565">
    <property type="entry name" value="Chaperone J-domain"/>
    <property type="match status" value="1"/>
</dbReference>
<evidence type="ECO:0000313" key="3">
    <source>
        <dbReference type="EMBL" id="PWZ00718.1"/>
    </source>
</evidence>
<dbReference type="Pfam" id="PF00226">
    <property type="entry name" value="DnaJ"/>
    <property type="match status" value="1"/>
</dbReference>
<feature type="compositionally biased region" description="Low complexity" evidence="1">
    <location>
        <begin position="265"/>
        <end position="278"/>
    </location>
</feature>
<gene>
    <name evidence="3" type="ORF">BCV70DRAFT_199983</name>
</gene>
<dbReference type="InterPro" id="IPR001623">
    <property type="entry name" value="DnaJ_domain"/>
</dbReference>
<evidence type="ECO:0000259" key="2">
    <source>
        <dbReference type="PROSITE" id="PS50076"/>
    </source>
</evidence>
<proteinExistence type="predicted"/>
<dbReference type="PANTHER" id="PTHR44825">
    <property type="match status" value="1"/>
</dbReference>